<name>A0A4V0Z456_9BURK</name>
<protein>
    <submittedName>
        <fullName evidence="1">Uncharacterized protein</fullName>
    </submittedName>
</protein>
<dbReference type="AlphaFoldDB" id="A0A4V0Z456"/>
<evidence type="ECO:0000313" key="2">
    <source>
        <dbReference type="Proteomes" id="UP000290637"/>
    </source>
</evidence>
<dbReference type="Proteomes" id="UP000290637">
    <property type="component" value="Chromosome"/>
</dbReference>
<dbReference type="OrthoDB" id="135105at2"/>
<sequence length="215" mass="23325">MPLVGARNILRIYLASPQGFELADTDAAAIASEILSINAETQGLIVEKAPGGVGFVHASFEEFLSAEHIGSWPFSEIELFVLKNAGDGKWRNVITNLLSCIQRRDEFARLVSIMEIPDTDELARFNRQVLLGDIAFGTAARAPTTVRRLALATMDRVETEDWLPARREALASVLKRGSRSHTQGRGGTATPSLATCEAFLWARIADIGIGSMAAD</sequence>
<keyword evidence="2" id="KW-1185">Reference proteome</keyword>
<evidence type="ECO:0000313" key="1">
    <source>
        <dbReference type="EMBL" id="QBE65773.1"/>
    </source>
</evidence>
<proteinExistence type="predicted"/>
<dbReference type="RefSeq" id="WP_130188882.1">
    <property type="nucleotide sequence ID" value="NZ_CP035913.1"/>
</dbReference>
<organism evidence="1 2">
    <name type="scientific">Pseudoduganella lutea</name>
    <dbReference type="NCBI Taxonomy" id="321985"/>
    <lineage>
        <taxon>Bacteria</taxon>
        <taxon>Pseudomonadati</taxon>
        <taxon>Pseudomonadota</taxon>
        <taxon>Betaproteobacteria</taxon>
        <taxon>Burkholderiales</taxon>
        <taxon>Oxalobacteraceae</taxon>
        <taxon>Telluria group</taxon>
        <taxon>Pseudoduganella</taxon>
    </lineage>
</organism>
<accession>A0A4V0Z456</accession>
<reference evidence="1 2" key="1">
    <citation type="submission" date="2019-02" db="EMBL/GenBank/DDBJ databases">
        <title>Draft Genome Sequences of Six Type Strains of the Genus Massilia.</title>
        <authorList>
            <person name="Miess H."/>
            <person name="Frediansyhah A."/>
            <person name="Gross H."/>
        </authorList>
    </citation>
    <scope>NUCLEOTIDE SEQUENCE [LARGE SCALE GENOMIC DNA]</scope>
    <source>
        <strain evidence="1 2">DSM 17473</strain>
    </source>
</reference>
<dbReference type="EMBL" id="CP035913">
    <property type="protein sequence ID" value="QBE65773.1"/>
    <property type="molecule type" value="Genomic_DNA"/>
</dbReference>
<gene>
    <name evidence="1" type="ORF">EWM63_24645</name>
</gene>
<dbReference type="KEGG" id="plue:EWM63_24645"/>